<keyword evidence="3" id="KW-1185">Reference proteome</keyword>
<dbReference type="PRINTS" id="PR00598">
    <property type="entry name" value="HTHMARR"/>
</dbReference>
<dbReference type="Pfam" id="PF01047">
    <property type="entry name" value="MarR"/>
    <property type="match status" value="1"/>
</dbReference>
<dbReference type="InterPro" id="IPR036390">
    <property type="entry name" value="WH_DNA-bd_sf"/>
</dbReference>
<reference evidence="3" key="1">
    <citation type="submission" date="2016-10" db="EMBL/GenBank/DDBJ databases">
        <authorList>
            <person name="Varghese N."/>
            <person name="Submissions S."/>
        </authorList>
    </citation>
    <scope>NUCLEOTIDE SEQUENCE [LARGE SCALE GENOMIC DNA]</scope>
    <source>
        <strain evidence="3">JCM 21621</strain>
    </source>
</reference>
<dbReference type="GO" id="GO:0003700">
    <property type="term" value="F:DNA-binding transcription factor activity"/>
    <property type="evidence" value="ECO:0007669"/>
    <property type="project" value="InterPro"/>
</dbReference>
<accession>A0A1H0AVY2</accession>
<dbReference type="SUPFAM" id="SSF46785">
    <property type="entry name" value="Winged helix' DNA-binding domain"/>
    <property type="match status" value="1"/>
</dbReference>
<gene>
    <name evidence="2" type="ORF">SAMN05216193_102390</name>
</gene>
<dbReference type="OrthoDB" id="7502947at2"/>
<dbReference type="InterPro" id="IPR000835">
    <property type="entry name" value="HTH_MarR-typ"/>
</dbReference>
<dbReference type="InterPro" id="IPR036388">
    <property type="entry name" value="WH-like_DNA-bd_sf"/>
</dbReference>
<sequence>MVKSNSAYALAIFQALRRLQQAGEVHSKRLGRYGGLTPLQLLILQVLEVEVEITASQLAKRVSLSQASLSGVLDRLESRGLMARRRDEQDRRKQWLLLEDAGREALQAAPSLLPEHAMARFAELAEWEQHSILAGLLRAADLFEVPGVEEEE</sequence>
<dbReference type="PANTHER" id="PTHR33164">
    <property type="entry name" value="TRANSCRIPTIONAL REGULATOR, MARR FAMILY"/>
    <property type="match status" value="1"/>
</dbReference>
<proteinExistence type="predicted"/>
<dbReference type="InterPro" id="IPR039422">
    <property type="entry name" value="MarR/SlyA-like"/>
</dbReference>
<dbReference type="AlphaFoldDB" id="A0A1H0AVY2"/>
<protein>
    <submittedName>
        <fullName evidence="2">DNA-binding transcriptional regulator, MarR family</fullName>
    </submittedName>
</protein>
<keyword evidence="2" id="KW-0238">DNA-binding</keyword>
<dbReference type="EMBL" id="FNIJ01000002">
    <property type="protein sequence ID" value="SDN37366.1"/>
    <property type="molecule type" value="Genomic_DNA"/>
</dbReference>
<feature type="domain" description="HTH marR-type" evidence="1">
    <location>
        <begin position="9"/>
        <end position="141"/>
    </location>
</feature>
<dbReference type="GO" id="GO:0006950">
    <property type="term" value="P:response to stress"/>
    <property type="evidence" value="ECO:0007669"/>
    <property type="project" value="TreeGrafter"/>
</dbReference>
<dbReference type="SMART" id="SM00347">
    <property type="entry name" value="HTH_MARR"/>
    <property type="match status" value="1"/>
</dbReference>
<dbReference type="Proteomes" id="UP000242957">
    <property type="component" value="Unassembled WGS sequence"/>
</dbReference>
<evidence type="ECO:0000313" key="2">
    <source>
        <dbReference type="EMBL" id="SDN37366.1"/>
    </source>
</evidence>
<dbReference type="PROSITE" id="PS50995">
    <property type="entry name" value="HTH_MARR_2"/>
    <property type="match status" value="1"/>
</dbReference>
<organism evidence="2 3">
    <name type="scientific">Pseudomonas jinjuensis</name>
    <dbReference type="NCBI Taxonomy" id="198616"/>
    <lineage>
        <taxon>Bacteria</taxon>
        <taxon>Pseudomonadati</taxon>
        <taxon>Pseudomonadota</taxon>
        <taxon>Gammaproteobacteria</taxon>
        <taxon>Pseudomonadales</taxon>
        <taxon>Pseudomonadaceae</taxon>
        <taxon>Pseudomonas</taxon>
    </lineage>
</organism>
<dbReference type="PANTHER" id="PTHR33164:SF89">
    <property type="entry name" value="MARR FAMILY REGULATORY PROTEIN"/>
    <property type="match status" value="1"/>
</dbReference>
<evidence type="ECO:0000313" key="3">
    <source>
        <dbReference type="Proteomes" id="UP000242957"/>
    </source>
</evidence>
<dbReference type="Gene3D" id="1.10.10.10">
    <property type="entry name" value="Winged helix-like DNA-binding domain superfamily/Winged helix DNA-binding domain"/>
    <property type="match status" value="1"/>
</dbReference>
<name>A0A1H0AVY2_9PSED</name>
<dbReference type="STRING" id="198616.SAMN05216193_102390"/>
<dbReference type="RefSeq" id="WP_084315239.1">
    <property type="nucleotide sequence ID" value="NZ_FNIJ01000002.1"/>
</dbReference>
<dbReference type="GO" id="GO:0003677">
    <property type="term" value="F:DNA binding"/>
    <property type="evidence" value="ECO:0007669"/>
    <property type="project" value="UniProtKB-KW"/>
</dbReference>
<evidence type="ECO:0000259" key="1">
    <source>
        <dbReference type="PROSITE" id="PS50995"/>
    </source>
</evidence>